<proteinExistence type="predicted"/>
<dbReference type="eggNOG" id="COG4585">
    <property type="taxonomic scope" value="Bacteria"/>
</dbReference>
<keyword evidence="8" id="KW-1185">Reference proteome</keyword>
<keyword evidence="2 7" id="KW-0418">Kinase</keyword>
<dbReference type="InterPro" id="IPR003594">
    <property type="entry name" value="HATPase_dom"/>
</dbReference>
<evidence type="ECO:0000256" key="4">
    <source>
        <dbReference type="SAM" id="Phobius"/>
    </source>
</evidence>
<evidence type="ECO:0000256" key="2">
    <source>
        <dbReference type="ARBA" id="ARBA00022777"/>
    </source>
</evidence>
<evidence type="ECO:0000259" key="6">
    <source>
        <dbReference type="Pfam" id="PF07730"/>
    </source>
</evidence>
<dbReference type="AlphaFoldDB" id="A0A0A0F1V1"/>
<gene>
    <name evidence="7" type="ORF">N799_02480</name>
</gene>
<keyword evidence="4" id="KW-0472">Membrane</keyword>
<dbReference type="RefSeq" id="WP_036209900.1">
    <property type="nucleotide sequence ID" value="NZ_AVPT01000009.1"/>
</dbReference>
<reference evidence="7 8" key="1">
    <citation type="journal article" date="2015" name="Stand. Genomic Sci.">
        <title>Genomic information of the arsenic-resistant bacterium Lysobacter arseniciresistens type strain ZS79(T) and comparison of Lysobacter draft genomes.</title>
        <authorList>
            <person name="Liu L."/>
            <person name="Zhang S."/>
            <person name="Luo M."/>
            <person name="Wang G."/>
        </authorList>
    </citation>
    <scope>NUCLEOTIDE SEQUENCE [LARGE SCALE GENOMIC DNA]</scope>
    <source>
        <strain evidence="7 8">ZS79</strain>
    </source>
</reference>
<dbReference type="GO" id="GO:0016020">
    <property type="term" value="C:membrane"/>
    <property type="evidence" value="ECO:0007669"/>
    <property type="project" value="InterPro"/>
</dbReference>
<dbReference type="InterPro" id="IPR011712">
    <property type="entry name" value="Sig_transdc_His_kin_sub3_dim/P"/>
</dbReference>
<evidence type="ECO:0000313" key="7">
    <source>
        <dbReference type="EMBL" id="KGM56774.1"/>
    </source>
</evidence>
<accession>A0A0A0F1V1</accession>
<dbReference type="GO" id="GO:0046983">
    <property type="term" value="F:protein dimerization activity"/>
    <property type="evidence" value="ECO:0007669"/>
    <property type="project" value="InterPro"/>
</dbReference>
<keyword evidence="4" id="KW-1133">Transmembrane helix</keyword>
<comment type="caution">
    <text evidence="7">The sequence shown here is derived from an EMBL/GenBank/DDBJ whole genome shotgun (WGS) entry which is preliminary data.</text>
</comment>
<dbReference type="SUPFAM" id="SSF55874">
    <property type="entry name" value="ATPase domain of HSP90 chaperone/DNA topoisomerase II/histidine kinase"/>
    <property type="match status" value="1"/>
</dbReference>
<dbReference type="EMBL" id="AVPT01000009">
    <property type="protein sequence ID" value="KGM56774.1"/>
    <property type="molecule type" value="Genomic_DNA"/>
</dbReference>
<dbReference type="InterPro" id="IPR036890">
    <property type="entry name" value="HATPase_C_sf"/>
</dbReference>
<keyword evidence="3" id="KW-0902">Two-component regulatory system</keyword>
<dbReference type="Pfam" id="PF07730">
    <property type="entry name" value="HisKA_3"/>
    <property type="match status" value="1"/>
</dbReference>
<protein>
    <submittedName>
        <fullName evidence="7">Histidine kinase</fullName>
    </submittedName>
</protein>
<evidence type="ECO:0000256" key="3">
    <source>
        <dbReference type="ARBA" id="ARBA00023012"/>
    </source>
</evidence>
<dbReference type="PANTHER" id="PTHR24421">
    <property type="entry name" value="NITRATE/NITRITE SENSOR PROTEIN NARX-RELATED"/>
    <property type="match status" value="1"/>
</dbReference>
<feature type="transmembrane region" description="Helical" evidence="4">
    <location>
        <begin position="131"/>
        <end position="151"/>
    </location>
</feature>
<organism evidence="7 8">
    <name type="scientific">Lysobacter arseniciresistens ZS79</name>
    <dbReference type="NCBI Taxonomy" id="913325"/>
    <lineage>
        <taxon>Bacteria</taxon>
        <taxon>Pseudomonadati</taxon>
        <taxon>Pseudomonadota</taxon>
        <taxon>Gammaproteobacteria</taxon>
        <taxon>Lysobacterales</taxon>
        <taxon>Lysobacteraceae</taxon>
        <taxon>Novilysobacter</taxon>
    </lineage>
</organism>
<dbReference type="OrthoDB" id="9797605at2"/>
<evidence type="ECO:0000259" key="5">
    <source>
        <dbReference type="Pfam" id="PF02518"/>
    </source>
</evidence>
<dbReference type="GO" id="GO:0000155">
    <property type="term" value="F:phosphorelay sensor kinase activity"/>
    <property type="evidence" value="ECO:0007669"/>
    <property type="project" value="InterPro"/>
</dbReference>
<feature type="domain" description="Signal transduction histidine kinase subgroup 3 dimerisation and phosphoacceptor" evidence="6">
    <location>
        <begin position="183"/>
        <end position="245"/>
    </location>
</feature>
<dbReference type="CDD" id="cd16917">
    <property type="entry name" value="HATPase_UhpB-NarQ-NarX-like"/>
    <property type="match status" value="1"/>
</dbReference>
<sequence>MELLRALTQPLVLAGLVTWAAVALGLPMEQSGRPALMWSLALAYLVGFVAIDVLPGRWQQRLRMPLLALQAACALALVWLAPRGGTAPVLLVVLVAQLAMALPPRVTVPAVVVLNVALYLLLREAGYTQPLLVTTLYVGFQAFAALTAHYARTAEASRDALAAVNADLLATRALLADSARSNERLRVARELHDVAGHKLTALGLNLRLLEADPALRMRDELRTCRTLAGELLGDLRNLVAAMRHDDGLDLATALHALAAPLPKPSLHLRIDPTARVTDPAVAEAIVRTVQEALTNAARHAGAERLTVALDREGNTLHLRIDDDGRLHGPLREGNGLAGMRERLATLGGRLALSTGDAGALRIDAEIPA</sequence>
<feature type="transmembrane region" description="Helical" evidence="4">
    <location>
        <begin position="35"/>
        <end position="54"/>
    </location>
</feature>
<dbReference type="STRING" id="913325.N799_02480"/>
<name>A0A0A0F1V1_9GAMM</name>
<keyword evidence="1" id="KW-0808">Transferase</keyword>
<dbReference type="InterPro" id="IPR050482">
    <property type="entry name" value="Sensor_HK_TwoCompSys"/>
</dbReference>
<dbReference type="Gene3D" id="1.20.5.1930">
    <property type="match status" value="1"/>
</dbReference>
<evidence type="ECO:0000313" key="8">
    <source>
        <dbReference type="Proteomes" id="UP000029989"/>
    </source>
</evidence>
<feature type="domain" description="Histidine kinase/HSP90-like ATPase" evidence="5">
    <location>
        <begin position="282"/>
        <end position="358"/>
    </location>
</feature>
<dbReference type="Gene3D" id="3.30.565.10">
    <property type="entry name" value="Histidine kinase-like ATPase, C-terminal domain"/>
    <property type="match status" value="1"/>
</dbReference>
<dbReference type="Pfam" id="PF02518">
    <property type="entry name" value="HATPase_c"/>
    <property type="match status" value="1"/>
</dbReference>
<evidence type="ECO:0000256" key="1">
    <source>
        <dbReference type="ARBA" id="ARBA00022679"/>
    </source>
</evidence>
<feature type="transmembrane region" description="Helical" evidence="4">
    <location>
        <begin position="102"/>
        <end position="122"/>
    </location>
</feature>
<dbReference type="PANTHER" id="PTHR24421:SF59">
    <property type="entry name" value="OXYGEN SENSOR HISTIDINE KINASE NREB"/>
    <property type="match status" value="1"/>
</dbReference>
<dbReference type="Proteomes" id="UP000029989">
    <property type="component" value="Unassembled WGS sequence"/>
</dbReference>
<keyword evidence="4" id="KW-0812">Transmembrane</keyword>